<dbReference type="PANTHER" id="PTHR48081">
    <property type="entry name" value="AB HYDROLASE SUPERFAMILY PROTEIN C4A8.06C"/>
    <property type="match status" value="1"/>
</dbReference>
<keyword evidence="4" id="KW-1185">Reference proteome</keyword>
<dbReference type="Pfam" id="PF07859">
    <property type="entry name" value="Abhydrolase_3"/>
    <property type="match status" value="1"/>
</dbReference>
<dbReference type="GO" id="GO:0016787">
    <property type="term" value="F:hydrolase activity"/>
    <property type="evidence" value="ECO:0007669"/>
    <property type="project" value="UniProtKB-KW"/>
</dbReference>
<feature type="domain" description="Alpha/beta hydrolase fold-3" evidence="2">
    <location>
        <begin position="78"/>
        <end position="308"/>
    </location>
</feature>
<proteinExistence type="predicted"/>
<dbReference type="EMBL" id="ML994675">
    <property type="protein sequence ID" value="KAF2178463.1"/>
    <property type="molecule type" value="Genomic_DNA"/>
</dbReference>
<dbReference type="Gene3D" id="3.40.50.1820">
    <property type="entry name" value="alpha/beta hydrolase"/>
    <property type="match status" value="1"/>
</dbReference>
<accession>A0A6A6DHQ0</accession>
<sequence>MFRPRRILFLQAAILRKMMDFGMFLHRLSAPRPLSPSFRRSIPTTVSPRKGTIQLLFYTPPSYPTPPRSYSASRYPVLVSFHGGGFTIGDASDDARWAAAVVDIVGAVVVCVNYRLAPKWYFPTAIEDGVDAILYLIQNAEELSIDAQRIGVSGFSSGGTMAFTVPLILHDVLRRTEDQAPALASSPRSDGKIVVIMSWYPPTDFVTHTRTERRRTNIRPETELPRFLTELFDASYLYPPRNVSLSHPYLSPGVAPDEMLRELPYDVIIFTCEWDGLRAEAEAFRDRLSGPIGKRVCYKVVKGVRHAWDKSPNPFKRSPTRELAYREACVELKRILEGQ</sequence>
<evidence type="ECO:0000259" key="2">
    <source>
        <dbReference type="Pfam" id="PF07859"/>
    </source>
</evidence>
<gene>
    <name evidence="3" type="ORF">K469DRAFT_642780</name>
</gene>
<dbReference type="InterPro" id="IPR013094">
    <property type="entry name" value="AB_hydrolase_3"/>
</dbReference>
<dbReference type="PANTHER" id="PTHR48081:SF8">
    <property type="entry name" value="ALPHA_BETA HYDROLASE FOLD-3 DOMAIN-CONTAINING PROTEIN-RELATED"/>
    <property type="match status" value="1"/>
</dbReference>
<dbReference type="InterPro" id="IPR050300">
    <property type="entry name" value="GDXG_lipolytic_enzyme"/>
</dbReference>
<organism evidence="3 4">
    <name type="scientific">Zopfia rhizophila CBS 207.26</name>
    <dbReference type="NCBI Taxonomy" id="1314779"/>
    <lineage>
        <taxon>Eukaryota</taxon>
        <taxon>Fungi</taxon>
        <taxon>Dikarya</taxon>
        <taxon>Ascomycota</taxon>
        <taxon>Pezizomycotina</taxon>
        <taxon>Dothideomycetes</taxon>
        <taxon>Dothideomycetes incertae sedis</taxon>
        <taxon>Zopfiaceae</taxon>
        <taxon>Zopfia</taxon>
    </lineage>
</organism>
<dbReference type="Proteomes" id="UP000800200">
    <property type="component" value="Unassembled WGS sequence"/>
</dbReference>
<dbReference type="OrthoDB" id="433474at2759"/>
<dbReference type="AlphaFoldDB" id="A0A6A6DHQ0"/>
<evidence type="ECO:0000313" key="3">
    <source>
        <dbReference type="EMBL" id="KAF2178463.1"/>
    </source>
</evidence>
<dbReference type="InterPro" id="IPR029058">
    <property type="entry name" value="AB_hydrolase_fold"/>
</dbReference>
<evidence type="ECO:0000256" key="1">
    <source>
        <dbReference type="ARBA" id="ARBA00022801"/>
    </source>
</evidence>
<protein>
    <submittedName>
        <fullName evidence="3">Alpha/beta-hydrolase</fullName>
    </submittedName>
</protein>
<keyword evidence="1 3" id="KW-0378">Hydrolase</keyword>
<dbReference type="SUPFAM" id="SSF53474">
    <property type="entry name" value="alpha/beta-Hydrolases"/>
    <property type="match status" value="1"/>
</dbReference>
<name>A0A6A6DHQ0_9PEZI</name>
<reference evidence="3" key="1">
    <citation type="journal article" date="2020" name="Stud. Mycol.">
        <title>101 Dothideomycetes genomes: a test case for predicting lifestyles and emergence of pathogens.</title>
        <authorList>
            <person name="Haridas S."/>
            <person name="Albert R."/>
            <person name="Binder M."/>
            <person name="Bloem J."/>
            <person name="Labutti K."/>
            <person name="Salamov A."/>
            <person name="Andreopoulos B."/>
            <person name="Baker S."/>
            <person name="Barry K."/>
            <person name="Bills G."/>
            <person name="Bluhm B."/>
            <person name="Cannon C."/>
            <person name="Castanera R."/>
            <person name="Culley D."/>
            <person name="Daum C."/>
            <person name="Ezra D."/>
            <person name="Gonzalez J."/>
            <person name="Henrissat B."/>
            <person name="Kuo A."/>
            <person name="Liang C."/>
            <person name="Lipzen A."/>
            <person name="Lutzoni F."/>
            <person name="Magnuson J."/>
            <person name="Mondo S."/>
            <person name="Nolan M."/>
            <person name="Ohm R."/>
            <person name="Pangilinan J."/>
            <person name="Park H.-J."/>
            <person name="Ramirez L."/>
            <person name="Alfaro M."/>
            <person name="Sun H."/>
            <person name="Tritt A."/>
            <person name="Yoshinaga Y."/>
            <person name="Zwiers L.-H."/>
            <person name="Turgeon B."/>
            <person name="Goodwin S."/>
            <person name="Spatafora J."/>
            <person name="Crous P."/>
            <person name="Grigoriev I."/>
        </authorList>
    </citation>
    <scope>NUCLEOTIDE SEQUENCE</scope>
    <source>
        <strain evidence="3">CBS 207.26</strain>
    </source>
</reference>
<evidence type="ECO:0000313" key="4">
    <source>
        <dbReference type="Proteomes" id="UP000800200"/>
    </source>
</evidence>